<keyword evidence="2" id="KW-1185">Reference proteome</keyword>
<protein>
    <submittedName>
        <fullName evidence="1">Renal dipeptidase superfamily</fullName>
    </submittedName>
</protein>
<dbReference type="InterPro" id="IPR008257">
    <property type="entry name" value="Pept_M19"/>
</dbReference>
<dbReference type="InterPro" id="IPR032466">
    <property type="entry name" value="Metal_Hydrolase"/>
</dbReference>
<dbReference type="eggNOG" id="COG2355">
    <property type="taxonomic scope" value="Bacteria"/>
</dbReference>
<dbReference type="GO" id="GO:0070573">
    <property type="term" value="F:metallodipeptidase activity"/>
    <property type="evidence" value="ECO:0007669"/>
    <property type="project" value="InterPro"/>
</dbReference>
<gene>
    <name evidence="1" type="ordered locus">SL003B_3071</name>
</gene>
<dbReference type="PROSITE" id="PS51365">
    <property type="entry name" value="RENAL_DIPEPTIDASE_2"/>
    <property type="match status" value="1"/>
</dbReference>
<proteinExistence type="predicted"/>
<evidence type="ECO:0000313" key="2">
    <source>
        <dbReference type="Proteomes" id="UP000008130"/>
    </source>
</evidence>
<organism evidence="1 2">
    <name type="scientific">Polymorphum gilvum (strain LMG 25793 / CGMCC 1.9160 / SL003B-26A1)</name>
    <dbReference type="NCBI Taxonomy" id="991905"/>
    <lineage>
        <taxon>Bacteria</taxon>
        <taxon>Pseudomonadati</taxon>
        <taxon>Pseudomonadota</taxon>
        <taxon>Alphaproteobacteria</taxon>
        <taxon>Rhodobacterales</taxon>
        <taxon>Paracoccaceae</taxon>
        <taxon>Polymorphum</taxon>
    </lineage>
</organism>
<dbReference type="Proteomes" id="UP000008130">
    <property type="component" value="Chromosome"/>
</dbReference>
<dbReference type="PANTHER" id="PTHR10443">
    <property type="entry name" value="MICROSOMAL DIPEPTIDASE"/>
    <property type="match status" value="1"/>
</dbReference>
<dbReference type="EMBL" id="CP002568">
    <property type="protein sequence ID" value="ADZ71494.1"/>
    <property type="molecule type" value="Genomic_DNA"/>
</dbReference>
<dbReference type="KEGG" id="pgv:SL003B_3071"/>
<dbReference type="AlphaFoldDB" id="F2IWA9"/>
<dbReference type="PATRIC" id="fig|991905.3.peg.3155"/>
<dbReference type="PANTHER" id="PTHR10443:SF12">
    <property type="entry name" value="DIPEPTIDASE"/>
    <property type="match status" value="1"/>
</dbReference>
<dbReference type="Gene3D" id="3.20.20.140">
    <property type="entry name" value="Metal-dependent hydrolases"/>
    <property type="match status" value="1"/>
</dbReference>
<reference evidence="1 2" key="1">
    <citation type="journal article" date="2011" name="J. Bacteriol.">
        <title>Complete genome sequence of Polymorphum gilvum SL003B-26A1T, a crude oil-degrading bacterium from oil-polluted saline soil.</title>
        <authorList>
            <person name="Li S.G."/>
            <person name="Tang Y.Q."/>
            <person name="Nie Y."/>
            <person name="Cai M."/>
            <person name="Wu X.L."/>
        </authorList>
    </citation>
    <scope>NUCLEOTIDE SEQUENCE [LARGE SCALE GENOMIC DNA]</scope>
    <source>
        <strain evidence="2">LMG 25793 / CGMCC 1.9160 / SL003B-26A1</strain>
    </source>
</reference>
<accession>F2IWA9</accession>
<dbReference type="Pfam" id="PF01244">
    <property type="entry name" value="Peptidase_M19"/>
    <property type="match status" value="1"/>
</dbReference>
<sequence length="356" mass="38629">MPMTDPSAPLVPVFDGHNDTLLRLEMRAGTARERSFFALADHDHIDLPRARAGGFAGGLFAMFVPSVRDLDFSRTLGPDDPRAFAGISQAEALDYTLRLMARALRIEAASAGEVRIARSSADIRACMAAGQLAMVLHIEGAEAIDPNFAALDILHAAGLRSIGPVWSRKNIFADGVPMAFPSSPDTGGGLTDLGRELIRRCDAMGILIDLSHITERGFWDVAEISDRPLIASHSNAHALCPSARNLTDRQLDAIAERGGLVGLNFHVAFLREDGRHSTDTPLETIVRHADHLIARMGEDHVGFGSDFDGCLVPGALKDVSGLPTLIDAFRRADYGEPLIRKIASENWLRVMERSRL</sequence>
<dbReference type="CDD" id="cd01301">
    <property type="entry name" value="rDP_like"/>
    <property type="match status" value="1"/>
</dbReference>
<dbReference type="HOGENOM" id="CLU_031404_2_1_5"/>
<evidence type="ECO:0000313" key="1">
    <source>
        <dbReference type="EMBL" id="ADZ71494.1"/>
    </source>
</evidence>
<dbReference type="STRING" id="991905.SL003B_3071"/>
<dbReference type="SUPFAM" id="SSF51556">
    <property type="entry name" value="Metallo-dependent hydrolases"/>
    <property type="match status" value="1"/>
</dbReference>
<dbReference type="GO" id="GO:0006508">
    <property type="term" value="P:proteolysis"/>
    <property type="evidence" value="ECO:0007669"/>
    <property type="project" value="InterPro"/>
</dbReference>
<name>F2IWA9_POLGS</name>